<keyword evidence="1" id="KW-0812">Transmembrane</keyword>
<keyword evidence="1" id="KW-1133">Transmembrane helix</keyword>
<feature type="transmembrane region" description="Helical" evidence="1">
    <location>
        <begin position="46"/>
        <end position="63"/>
    </location>
</feature>
<dbReference type="EMBL" id="JAWCUD010000011">
    <property type="protein sequence ID" value="MDU0204769.1"/>
    <property type="molecule type" value="Genomic_DNA"/>
</dbReference>
<name>A0ABU3RKE1_9BACL</name>
<dbReference type="RefSeq" id="WP_315954744.1">
    <property type="nucleotide sequence ID" value="NZ_JAWCUD010000011.1"/>
</dbReference>
<keyword evidence="3" id="KW-1185">Reference proteome</keyword>
<protein>
    <submittedName>
        <fullName evidence="2">Uncharacterized protein</fullName>
    </submittedName>
</protein>
<dbReference type="Proteomes" id="UP001260980">
    <property type="component" value="Unassembled WGS sequence"/>
</dbReference>
<sequence>MTVVFASRAAIGKPRELMRLRIVVTVLLIAFTAVLFFLTLPVWMKVEQVVCSALLLVIAILIFKR</sequence>
<reference evidence="2 3" key="1">
    <citation type="submission" date="2023-10" db="EMBL/GenBank/DDBJ databases">
        <title>Paenibacillus strain PFR10 Genome sequencing and assembly.</title>
        <authorList>
            <person name="Kim I."/>
        </authorList>
    </citation>
    <scope>NUCLEOTIDE SEQUENCE [LARGE SCALE GENOMIC DNA]</scope>
    <source>
        <strain evidence="2 3">PFR10</strain>
    </source>
</reference>
<feature type="transmembrane region" description="Helical" evidence="1">
    <location>
        <begin position="20"/>
        <end position="40"/>
    </location>
</feature>
<accession>A0ABU3RKE1</accession>
<keyword evidence="1" id="KW-0472">Membrane</keyword>
<proteinExistence type="predicted"/>
<evidence type="ECO:0000313" key="2">
    <source>
        <dbReference type="EMBL" id="MDU0204769.1"/>
    </source>
</evidence>
<organism evidence="2 3">
    <name type="scientific">Paenibacillus violae</name>
    <dbReference type="NCBI Taxonomy" id="3077234"/>
    <lineage>
        <taxon>Bacteria</taxon>
        <taxon>Bacillati</taxon>
        <taxon>Bacillota</taxon>
        <taxon>Bacilli</taxon>
        <taxon>Bacillales</taxon>
        <taxon>Paenibacillaceae</taxon>
        <taxon>Paenibacillus</taxon>
    </lineage>
</organism>
<gene>
    <name evidence="2" type="ORF">RQP52_27140</name>
</gene>
<evidence type="ECO:0000313" key="3">
    <source>
        <dbReference type="Proteomes" id="UP001260980"/>
    </source>
</evidence>
<comment type="caution">
    <text evidence="2">The sequence shown here is derived from an EMBL/GenBank/DDBJ whole genome shotgun (WGS) entry which is preliminary data.</text>
</comment>
<evidence type="ECO:0000256" key="1">
    <source>
        <dbReference type="SAM" id="Phobius"/>
    </source>
</evidence>